<organism evidence="8 9">
    <name type="scientific">Steinernema hermaphroditum</name>
    <dbReference type="NCBI Taxonomy" id="289476"/>
    <lineage>
        <taxon>Eukaryota</taxon>
        <taxon>Metazoa</taxon>
        <taxon>Ecdysozoa</taxon>
        <taxon>Nematoda</taxon>
        <taxon>Chromadorea</taxon>
        <taxon>Rhabditida</taxon>
        <taxon>Tylenchina</taxon>
        <taxon>Panagrolaimomorpha</taxon>
        <taxon>Strongyloidoidea</taxon>
        <taxon>Steinernematidae</taxon>
        <taxon>Steinernema</taxon>
    </lineage>
</organism>
<dbReference type="Gene3D" id="1.20.1070.10">
    <property type="entry name" value="Rhodopsin 7-helix transmembrane proteins"/>
    <property type="match status" value="2"/>
</dbReference>
<protein>
    <recommendedName>
        <fullName evidence="7">G-protein coupled receptors family 1 profile domain-containing protein</fullName>
    </recommendedName>
</protein>
<feature type="transmembrane region" description="Helical" evidence="6">
    <location>
        <begin position="525"/>
        <end position="547"/>
    </location>
</feature>
<evidence type="ECO:0000256" key="1">
    <source>
        <dbReference type="ARBA" id="ARBA00004651"/>
    </source>
</evidence>
<dbReference type="Proteomes" id="UP001175271">
    <property type="component" value="Unassembled WGS sequence"/>
</dbReference>
<proteinExistence type="predicted"/>
<keyword evidence="4 6" id="KW-1133">Transmembrane helix</keyword>
<feature type="transmembrane region" description="Helical" evidence="6">
    <location>
        <begin position="567"/>
        <end position="590"/>
    </location>
</feature>
<feature type="transmembrane region" description="Helical" evidence="6">
    <location>
        <begin position="112"/>
        <end position="136"/>
    </location>
</feature>
<dbReference type="GO" id="GO:0005886">
    <property type="term" value="C:plasma membrane"/>
    <property type="evidence" value="ECO:0007669"/>
    <property type="project" value="UniProtKB-SubCell"/>
</dbReference>
<feature type="transmembrane region" description="Helical" evidence="6">
    <location>
        <begin position="203"/>
        <end position="226"/>
    </location>
</feature>
<feature type="transmembrane region" description="Helical" evidence="6">
    <location>
        <begin position="602"/>
        <end position="620"/>
    </location>
</feature>
<feature type="transmembrane region" description="Helical" evidence="6">
    <location>
        <begin position="247"/>
        <end position="273"/>
    </location>
</feature>
<dbReference type="InterPro" id="IPR000276">
    <property type="entry name" value="GPCR_Rhodpsn"/>
</dbReference>
<comment type="subcellular location">
    <subcellularLocation>
        <location evidence="1">Cell membrane</location>
        <topology evidence="1">Multi-pass membrane protein</topology>
    </subcellularLocation>
</comment>
<dbReference type="InterPro" id="IPR019424">
    <property type="entry name" value="7TM_GPCR_Srsx"/>
</dbReference>
<evidence type="ECO:0000256" key="3">
    <source>
        <dbReference type="ARBA" id="ARBA00022692"/>
    </source>
</evidence>
<feature type="transmembrane region" description="Helical" evidence="6">
    <location>
        <begin position="358"/>
        <end position="382"/>
    </location>
</feature>
<keyword evidence="2" id="KW-1003">Cell membrane</keyword>
<accession>A0AA39LPY6</accession>
<dbReference type="Pfam" id="PF10320">
    <property type="entry name" value="7TM_GPCR_Srsx"/>
    <property type="match status" value="2"/>
</dbReference>
<evidence type="ECO:0000313" key="9">
    <source>
        <dbReference type="Proteomes" id="UP001175271"/>
    </source>
</evidence>
<feature type="domain" description="G-protein coupled receptors family 1 profile" evidence="7">
    <location>
        <begin position="372"/>
        <end position="618"/>
    </location>
</feature>
<feature type="transmembrane region" description="Helical" evidence="6">
    <location>
        <begin position="157"/>
        <end position="177"/>
    </location>
</feature>
<dbReference type="SUPFAM" id="SSF81321">
    <property type="entry name" value="Family A G protein-coupled receptor-like"/>
    <property type="match status" value="2"/>
</dbReference>
<feature type="transmembrane region" description="Helical" evidence="6">
    <location>
        <begin position="285"/>
        <end position="304"/>
    </location>
</feature>
<dbReference type="PANTHER" id="PTHR22750">
    <property type="entry name" value="G-PROTEIN COUPLED RECEPTOR"/>
    <property type="match status" value="1"/>
</dbReference>
<evidence type="ECO:0000313" key="8">
    <source>
        <dbReference type="EMBL" id="KAK0405766.1"/>
    </source>
</evidence>
<feature type="transmembrane region" description="Helical" evidence="6">
    <location>
        <begin position="36"/>
        <end position="59"/>
    </location>
</feature>
<gene>
    <name evidence="8" type="ORF">QR680_018186</name>
</gene>
<feature type="domain" description="G-protein coupled receptors family 1 profile" evidence="7">
    <location>
        <begin position="49"/>
        <end position="302"/>
    </location>
</feature>
<dbReference type="AlphaFoldDB" id="A0AA39LPY6"/>
<comment type="caution">
    <text evidence="8">The sequence shown here is derived from an EMBL/GenBank/DDBJ whole genome shotgun (WGS) entry which is preliminary data.</text>
</comment>
<evidence type="ECO:0000256" key="6">
    <source>
        <dbReference type="SAM" id="Phobius"/>
    </source>
</evidence>
<dbReference type="PROSITE" id="PS50262">
    <property type="entry name" value="G_PROTEIN_RECEP_F1_2"/>
    <property type="match status" value="2"/>
</dbReference>
<evidence type="ECO:0000256" key="4">
    <source>
        <dbReference type="ARBA" id="ARBA00022989"/>
    </source>
</evidence>
<dbReference type="GO" id="GO:0004930">
    <property type="term" value="F:G protein-coupled receptor activity"/>
    <property type="evidence" value="ECO:0007669"/>
    <property type="project" value="InterPro"/>
</dbReference>
<dbReference type="InterPro" id="IPR017452">
    <property type="entry name" value="GPCR_Rhodpsn_7TM"/>
</dbReference>
<feature type="transmembrane region" description="Helical" evidence="6">
    <location>
        <begin position="394"/>
        <end position="415"/>
    </location>
</feature>
<sequence>MPQLPSLLPTKPSRFSNIVALDSSLTSDMDWGEMEMLLFFIEGFIVVMVNIPVVCVIFFSPTLNKTKELMFIGGLCLADTVDAFGYIFAGIIRTHMYAIGTDESVTYQINCFYTSFVILFFVGYQFTAIMTLVVSLDRFAAVFYPSRQMRFSRANRFSVIAGVAAWSVLTWLVVWPIQANSPSAYSIVSAQCYIAKTFIRPVWGYIIGLRIVCISSSVLLYFPIAFKMNKMLKSDINDPQAKQQNKKLLRLTVTIAFTSCAALILLVIPDILMVFDIFGLSRYHIFFYLIGLNKCLLNVFIYTLRQRELRRALIYCTLRILHLPATKWETSSAVQGTSRVFQVSADPRKENMLSEETLIVLYAVEGSFVLLLNIPVILTIYFSSRLKKQKCLTLLGGLCIADTLNAIGFLSAGYYRISVREMADNTSALLPQSTCFFKPHVIGLYTGYQATSIMTLVVTFERVFAVFYPIKHLQLLKIRLFRVSIILFVSAFLLASVAATSLIERSQHEMIRIYCYVMETLNPHIWNYLLLFRVGNIGISVVLYILIAWKVKQMLRVNHNSQRYNRITVTIGLSIASALVCMLIPDVVMYVDPDHFSRYHTWSYLLALNKSLLNTFVYMLRHEEIRKALCGLLTKRGSGCFRPDVDNGNKLICKV</sequence>
<evidence type="ECO:0000256" key="5">
    <source>
        <dbReference type="ARBA" id="ARBA00023136"/>
    </source>
</evidence>
<keyword evidence="9" id="KW-1185">Reference proteome</keyword>
<evidence type="ECO:0000256" key="2">
    <source>
        <dbReference type="ARBA" id="ARBA00022475"/>
    </source>
</evidence>
<feature type="transmembrane region" description="Helical" evidence="6">
    <location>
        <begin position="71"/>
        <end position="92"/>
    </location>
</feature>
<feature type="transmembrane region" description="Helical" evidence="6">
    <location>
        <begin position="480"/>
        <end position="503"/>
    </location>
</feature>
<dbReference type="EMBL" id="JAUCMV010000004">
    <property type="protein sequence ID" value="KAK0405766.1"/>
    <property type="molecule type" value="Genomic_DNA"/>
</dbReference>
<name>A0AA39LPY6_9BILA</name>
<keyword evidence="5 6" id="KW-0472">Membrane</keyword>
<dbReference type="CDD" id="cd00637">
    <property type="entry name" value="7tm_classA_rhodopsin-like"/>
    <property type="match status" value="1"/>
</dbReference>
<keyword evidence="3 6" id="KW-0812">Transmembrane</keyword>
<evidence type="ECO:0000259" key="7">
    <source>
        <dbReference type="PROSITE" id="PS50262"/>
    </source>
</evidence>
<dbReference type="SMART" id="SM01381">
    <property type="entry name" value="7TM_GPCR_Srsx"/>
    <property type="match status" value="1"/>
</dbReference>
<reference evidence="8" key="1">
    <citation type="submission" date="2023-06" db="EMBL/GenBank/DDBJ databases">
        <title>Genomic analysis of the entomopathogenic nematode Steinernema hermaphroditum.</title>
        <authorList>
            <person name="Schwarz E.M."/>
            <person name="Heppert J.K."/>
            <person name="Baniya A."/>
            <person name="Schwartz H.T."/>
            <person name="Tan C.-H."/>
            <person name="Antoshechkin I."/>
            <person name="Sternberg P.W."/>
            <person name="Goodrich-Blair H."/>
            <person name="Dillman A.R."/>
        </authorList>
    </citation>
    <scope>NUCLEOTIDE SEQUENCE</scope>
    <source>
        <strain evidence="8">PS9179</strain>
        <tissue evidence="8">Whole animal</tissue>
    </source>
</reference>